<dbReference type="EMBL" id="ML979001">
    <property type="protein sequence ID" value="KAF1923816.1"/>
    <property type="molecule type" value="Genomic_DNA"/>
</dbReference>
<proteinExistence type="predicted"/>
<protein>
    <submittedName>
        <fullName evidence="1">Uncharacterized protein</fullName>
    </submittedName>
</protein>
<gene>
    <name evidence="1" type="ORF">M421DRAFT_306422</name>
</gene>
<reference evidence="1" key="1">
    <citation type="journal article" date="2020" name="Stud. Mycol.">
        <title>101 Dothideomycetes genomes: a test case for predicting lifestyles and emergence of pathogens.</title>
        <authorList>
            <person name="Haridas S."/>
            <person name="Albert R."/>
            <person name="Binder M."/>
            <person name="Bloem J."/>
            <person name="Labutti K."/>
            <person name="Salamov A."/>
            <person name="Andreopoulos B."/>
            <person name="Baker S."/>
            <person name="Barry K."/>
            <person name="Bills G."/>
            <person name="Bluhm B."/>
            <person name="Cannon C."/>
            <person name="Castanera R."/>
            <person name="Culley D."/>
            <person name="Daum C."/>
            <person name="Ezra D."/>
            <person name="Gonzalez J."/>
            <person name="Henrissat B."/>
            <person name="Kuo A."/>
            <person name="Liang C."/>
            <person name="Lipzen A."/>
            <person name="Lutzoni F."/>
            <person name="Magnuson J."/>
            <person name="Mondo S."/>
            <person name="Nolan M."/>
            <person name="Ohm R."/>
            <person name="Pangilinan J."/>
            <person name="Park H.-J."/>
            <person name="Ramirez L."/>
            <person name="Alfaro M."/>
            <person name="Sun H."/>
            <person name="Tritt A."/>
            <person name="Yoshinaga Y."/>
            <person name="Zwiers L.-H."/>
            <person name="Turgeon B."/>
            <person name="Goodwin S."/>
            <person name="Spatafora J."/>
            <person name="Crous P."/>
            <person name="Grigoriev I."/>
        </authorList>
    </citation>
    <scope>NUCLEOTIDE SEQUENCE</scope>
    <source>
        <strain evidence="1">CBS 183.55</strain>
    </source>
</reference>
<evidence type="ECO:0000313" key="1">
    <source>
        <dbReference type="EMBL" id="KAF1923816.1"/>
    </source>
</evidence>
<dbReference type="OrthoDB" id="3679522at2759"/>
<dbReference type="AlphaFoldDB" id="A0A6A5RAX3"/>
<evidence type="ECO:0000313" key="2">
    <source>
        <dbReference type="Proteomes" id="UP000800082"/>
    </source>
</evidence>
<organism evidence="1 2">
    <name type="scientific">Didymella exigua CBS 183.55</name>
    <dbReference type="NCBI Taxonomy" id="1150837"/>
    <lineage>
        <taxon>Eukaryota</taxon>
        <taxon>Fungi</taxon>
        <taxon>Dikarya</taxon>
        <taxon>Ascomycota</taxon>
        <taxon>Pezizomycotina</taxon>
        <taxon>Dothideomycetes</taxon>
        <taxon>Pleosporomycetidae</taxon>
        <taxon>Pleosporales</taxon>
        <taxon>Pleosporineae</taxon>
        <taxon>Didymellaceae</taxon>
        <taxon>Didymella</taxon>
    </lineage>
</organism>
<name>A0A6A5RAX3_9PLEO</name>
<dbReference type="Proteomes" id="UP000800082">
    <property type="component" value="Unassembled WGS sequence"/>
</dbReference>
<accession>A0A6A5RAX3</accession>
<keyword evidence="2" id="KW-1185">Reference proteome</keyword>
<sequence>MKSSLIHLHSFAIILTKSQPRSHFSQHPLQQPNMCYVISISAIAGLLASTISAFPHDLMVSNKFVRDVGVLYPNSNFTGTPLYLVTHKKALKCETAIADYALGSAQVCIPSTCIFYKNADCTLSEVGNDYFFNGPVDVDNLQAVPDMACDSYMCGPVEEMAHIISNTASVYTNSEGGHWGVVGRD</sequence>
<dbReference type="GeneID" id="54346806"/>
<dbReference type="RefSeq" id="XP_033444069.1">
    <property type="nucleotide sequence ID" value="XM_033589159.1"/>
</dbReference>